<proteinExistence type="predicted"/>
<dbReference type="Proteomes" id="UP000239522">
    <property type="component" value="Unassembled WGS sequence"/>
</dbReference>
<accession>A0A2S7KTY0</accession>
<protein>
    <submittedName>
        <fullName evidence="1">Uncharacterized protein</fullName>
    </submittedName>
</protein>
<sequence length="122" mass="13814">MFERNLKVGYIPDPVVRIVGKGFEDNIINKDELLQAERLEGILKINYLSYFPGKINNFKISRINNGIEVAAALNYGEVFQSPAQEIIAKLDKNDFLVINLINVTMDDGTTRVLTPLTFRIVN</sequence>
<dbReference type="RefSeq" id="WP_104808365.1">
    <property type="nucleotide sequence ID" value="NZ_MQUA01000013.1"/>
</dbReference>
<evidence type="ECO:0000313" key="1">
    <source>
        <dbReference type="EMBL" id="PQB06102.1"/>
    </source>
</evidence>
<comment type="caution">
    <text evidence="1">The sequence shown here is derived from an EMBL/GenBank/DDBJ whole genome shotgun (WGS) entry which is preliminary data.</text>
</comment>
<reference evidence="1 2" key="1">
    <citation type="submission" date="2016-11" db="EMBL/GenBank/DDBJ databases">
        <title>Trade-off between light-utilization and light-protection in marine flavobacteria.</title>
        <authorList>
            <person name="Kumagai Y."/>
        </authorList>
    </citation>
    <scope>NUCLEOTIDE SEQUENCE [LARGE SCALE GENOMIC DNA]</scope>
    <source>
        <strain evidence="1 2">ATCC 700397</strain>
    </source>
</reference>
<dbReference type="EMBL" id="MQUA01000013">
    <property type="protein sequence ID" value="PQB06102.1"/>
    <property type="molecule type" value="Genomic_DNA"/>
</dbReference>
<gene>
    <name evidence="1" type="ORF">BST83_02075</name>
</gene>
<keyword evidence="2" id="KW-1185">Reference proteome</keyword>
<dbReference type="AlphaFoldDB" id="A0A2S7KTY0"/>
<organism evidence="1 2">
    <name type="scientific">Polaribacter filamentus</name>
    <dbReference type="NCBI Taxonomy" id="53483"/>
    <lineage>
        <taxon>Bacteria</taxon>
        <taxon>Pseudomonadati</taxon>
        <taxon>Bacteroidota</taxon>
        <taxon>Flavobacteriia</taxon>
        <taxon>Flavobacteriales</taxon>
        <taxon>Flavobacteriaceae</taxon>
    </lineage>
</organism>
<name>A0A2S7KTY0_9FLAO</name>
<evidence type="ECO:0000313" key="2">
    <source>
        <dbReference type="Proteomes" id="UP000239522"/>
    </source>
</evidence>